<dbReference type="InterPro" id="IPR013538">
    <property type="entry name" value="ASHA1/2-like_C"/>
</dbReference>
<dbReference type="Pfam" id="PF08327">
    <property type="entry name" value="AHSA1"/>
    <property type="match status" value="1"/>
</dbReference>
<feature type="domain" description="Activator of Hsp90 ATPase homologue 1/2-like C-terminal" evidence="2">
    <location>
        <begin position="27"/>
        <end position="146"/>
    </location>
</feature>
<evidence type="ECO:0000313" key="4">
    <source>
        <dbReference type="Proteomes" id="UP000288547"/>
    </source>
</evidence>
<dbReference type="AlphaFoldDB" id="A0A444PX75"/>
<dbReference type="OrthoDB" id="8117292at2"/>
<evidence type="ECO:0000256" key="1">
    <source>
        <dbReference type="ARBA" id="ARBA00006817"/>
    </source>
</evidence>
<sequence length="175" mass="19484">MSPRPTGHIRRSTDGYDVAISREFTDSPAAVWRDVTASDRTALWFGPWEGDGRVGEIVAVRLAFEDGTPTSELRIDACEPERRLAVTMLDDYGEWRLELLIDAPSGDADPTRLTLVQHLGTDREAVADMVASIGPGWEYYLDMLVAARSGRALPEFDDYYPAQSSYYAGQITQIH</sequence>
<evidence type="ECO:0000259" key="2">
    <source>
        <dbReference type="Pfam" id="PF08327"/>
    </source>
</evidence>
<organism evidence="3 4">
    <name type="scientific">Labedella phragmitis</name>
    <dbReference type="NCBI Taxonomy" id="2498849"/>
    <lineage>
        <taxon>Bacteria</taxon>
        <taxon>Bacillati</taxon>
        <taxon>Actinomycetota</taxon>
        <taxon>Actinomycetes</taxon>
        <taxon>Micrococcales</taxon>
        <taxon>Microbacteriaceae</taxon>
        <taxon>Labedella</taxon>
    </lineage>
</organism>
<accession>A0A444PX75</accession>
<dbReference type="Proteomes" id="UP000288547">
    <property type="component" value="Unassembled WGS sequence"/>
</dbReference>
<protein>
    <submittedName>
        <fullName evidence="3">ATPase</fullName>
    </submittedName>
</protein>
<dbReference type="RefSeq" id="WP_128493321.1">
    <property type="nucleotide sequence ID" value="NZ_RZNB01000001.1"/>
</dbReference>
<evidence type="ECO:0000313" key="3">
    <source>
        <dbReference type="EMBL" id="RWZ52478.1"/>
    </source>
</evidence>
<dbReference type="InterPro" id="IPR023393">
    <property type="entry name" value="START-like_dom_sf"/>
</dbReference>
<proteinExistence type="inferred from homology"/>
<dbReference type="SUPFAM" id="SSF55961">
    <property type="entry name" value="Bet v1-like"/>
    <property type="match status" value="1"/>
</dbReference>
<reference evidence="3 4" key="1">
    <citation type="submission" date="2018-12" db="EMBL/GenBank/DDBJ databases">
        <authorList>
            <person name="Li F."/>
        </authorList>
    </citation>
    <scope>NUCLEOTIDE SEQUENCE [LARGE SCALE GENOMIC DNA]</scope>
    <source>
        <strain evidence="3 4">11W25H-1</strain>
    </source>
</reference>
<comment type="similarity">
    <text evidence="1">Belongs to the AHA1 family.</text>
</comment>
<comment type="caution">
    <text evidence="3">The sequence shown here is derived from an EMBL/GenBank/DDBJ whole genome shotgun (WGS) entry which is preliminary data.</text>
</comment>
<keyword evidence="4" id="KW-1185">Reference proteome</keyword>
<gene>
    <name evidence="3" type="ORF">ELQ90_00515</name>
</gene>
<dbReference type="EMBL" id="RZNB01000001">
    <property type="protein sequence ID" value="RWZ52478.1"/>
    <property type="molecule type" value="Genomic_DNA"/>
</dbReference>
<name>A0A444PX75_9MICO</name>
<dbReference type="Gene3D" id="3.30.530.20">
    <property type="match status" value="1"/>
</dbReference>